<feature type="compositionally biased region" description="Polar residues" evidence="1">
    <location>
        <begin position="496"/>
        <end position="506"/>
    </location>
</feature>
<dbReference type="OrthoDB" id="611190at2759"/>
<accession>A0A833VJ80</accession>
<dbReference type="PANTHER" id="PTHR31355:SF4">
    <property type="entry name" value="TOG DOMAIN-CONTAINING PROTEIN"/>
    <property type="match status" value="1"/>
</dbReference>
<protein>
    <recommendedName>
        <fullName evidence="5">ARM repeat superfamily protein</fullName>
    </recommendedName>
</protein>
<keyword evidence="2" id="KW-0812">Transmembrane</keyword>
<gene>
    <name evidence="3" type="ORF">FCM35_KLT15892</name>
</gene>
<evidence type="ECO:0000256" key="2">
    <source>
        <dbReference type="SAM" id="Phobius"/>
    </source>
</evidence>
<dbReference type="PANTHER" id="PTHR31355">
    <property type="entry name" value="MICROTUBULE-ASSOCIATED PROTEIN TORTIFOLIA1"/>
    <property type="match status" value="1"/>
</dbReference>
<comment type="caution">
    <text evidence="3">The sequence shown here is derived from an EMBL/GenBank/DDBJ whole genome shotgun (WGS) entry which is preliminary data.</text>
</comment>
<evidence type="ECO:0000313" key="3">
    <source>
        <dbReference type="EMBL" id="KAF3340121.1"/>
    </source>
</evidence>
<reference evidence="3" key="1">
    <citation type="submission" date="2020-01" db="EMBL/GenBank/DDBJ databases">
        <title>Genome sequence of Kobresia littledalei, the first chromosome-level genome in the family Cyperaceae.</title>
        <authorList>
            <person name="Qu G."/>
        </authorList>
    </citation>
    <scope>NUCLEOTIDE SEQUENCE</scope>
    <source>
        <strain evidence="3">C.B.Clarke</strain>
        <tissue evidence="3">Leaf</tissue>
    </source>
</reference>
<dbReference type="SUPFAM" id="SSF48371">
    <property type="entry name" value="ARM repeat"/>
    <property type="match status" value="1"/>
</dbReference>
<dbReference type="InterPro" id="IPR033337">
    <property type="entry name" value="TORTIFOLIA1/SINE1-2"/>
</dbReference>
<dbReference type="GO" id="GO:0008017">
    <property type="term" value="F:microtubule binding"/>
    <property type="evidence" value="ECO:0007669"/>
    <property type="project" value="InterPro"/>
</dbReference>
<evidence type="ECO:0000256" key="1">
    <source>
        <dbReference type="SAM" id="MobiDB-lite"/>
    </source>
</evidence>
<keyword evidence="4" id="KW-1185">Reference proteome</keyword>
<feature type="region of interest" description="Disordered" evidence="1">
    <location>
        <begin position="485"/>
        <end position="513"/>
    </location>
</feature>
<dbReference type="GO" id="GO:0005874">
    <property type="term" value="C:microtubule"/>
    <property type="evidence" value="ECO:0007669"/>
    <property type="project" value="InterPro"/>
</dbReference>
<dbReference type="Gene3D" id="1.25.10.10">
    <property type="entry name" value="Leucine-rich Repeat Variant"/>
    <property type="match status" value="1"/>
</dbReference>
<dbReference type="AlphaFoldDB" id="A0A833VJ80"/>
<dbReference type="InterPro" id="IPR016024">
    <property type="entry name" value="ARM-type_fold"/>
</dbReference>
<evidence type="ECO:0008006" key="5">
    <source>
        <dbReference type="Google" id="ProtNLM"/>
    </source>
</evidence>
<evidence type="ECO:0000313" key="4">
    <source>
        <dbReference type="Proteomes" id="UP000623129"/>
    </source>
</evidence>
<dbReference type="InterPro" id="IPR011989">
    <property type="entry name" value="ARM-like"/>
</dbReference>
<keyword evidence="2" id="KW-1133">Transmembrane helix</keyword>
<sequence>MAKAASPSFQRQLQNSQNASIEATMCQIEKLNPKEIPIFLSHLSNAKDPENFNGYQKLSILNALVRIQGQNIIPYISPIMSVLIQALEFSHEHSTSSLHETCARLTCAIAHYGIDPLVPESEKIEIISSLGRPLSDFLMSPQKNVASVCAFCIKALVESNNWKYSSSELVNQICLKVASALEEEVDRVGTGSHLGLAISLVKQNPYVIEPYARSLLTSGLFFLTDGGPQMKVLSVEMIQSIIKCVNPRSISSEIRNVINVLENLADDSLPGVSGAVYEALETAKMVEARRSVGLENSWSPVAGLVLSSKMGNGCNYGSYGEIDSNWETISAKDTRSFKSTGGRVNGFDYAGSGSREHYPMETSHSGDIVGSGSEGWGITRCMTHDRADRCMFEKTPNHLHQQGMKPAPRPDRLVPVTYYHHLPVYQCTRCHLNAGLRISRRNSVDDLRRLYLSTPKSYSTSDQKLQSQFSLNSNFLHRQGPLVSPESAQHRGNLLHGNSSEMEQTKTGGGNLDGTHMPSCKACGEWKRREIMSRGECSFGVFNLVLGALTVMFAIIFWVWLMDDDLGCQLVPT</sequence>
<dbReference type="Proteomes" id="UP000623129">
    <property type="component" value="Unassembled WGS sequence"/>
</dbReference>
<name>A0A833VJ80_9POAL</name>
<dbReference type="EMBL" id="SWLB01000003">
    <property type="protein sequence ID" value="KAF3340121.1"/>
    <property type="molecule type" value="Genomic_DNA"/>
</dbReference>
<keyword evidence="2" id="KW-0472">Membrane</keyword>
<proteinExistence type="predicted"/>
<feature type="transmembrane region" description="Helical" evidence="2">
    <location>
        <begin position="537"/>
        <end position="561"/>
    </location>
</feature>
<organism evidence="3 4">
    <name type="scientific">Carex littledalei</name>
    <dbReference type="NCBI Taxonomy" id="544730"/>
    <lineage>
        <taxon>Eukaryota</taxon>
        <taxon>Viridiplantae</taxon>
        <taxon>Streptophyta</taxon>
        <taxon>Embryophyta</taxon>
        <taxon>Tracheophyta</taxon>
        <taxon>Spermatophyta</taxon>
        <taxon>Magnoliopsida</taxon>
        <taxon>Liliopsida</taxon>
        <taxon>Poales</taxon>
        <taxon>Cyperaceae</taxon>
        <taxon>Cyperoideae</taxon>
        <taxon>Cariceae</taxon>
        <taxon>Carex</taxon>
        <taxon>Carex subgen. Euthyceras</taxon>
    </lineage>
</organism>